<dbReference type="InterPro" id="IPR016181">
    <property type="entry name" value="Acyl_CoA_acyltransferase"/>
</dbReference>
<dbReference type="InterPro" id="IPR053144">
    <property type="entry name" value="Acetyltransferase_Butenolide"/>
</dbReference>
<dbReference type="EMBL" id="CP000774">
    <property type="protein sequence ID" value="ABS62240.1"/>
    <property type="molecule type" value="Genomic_DNA"/>
</dbReference>
<dbReference type="PANTHER" id="PTHR43233">
    <property type="entry name" value="FAMILY N-ACETYLTRANSFERASE, PUTATIVE (AFU_ORTHOLOGUE AFUA_6G03350)-RELATED"/>
    <property type="match status" value="1"/>
</dbReference>
<reference evidence="2 3" key="1">
    <citation type="journal article" date="2011" name="Stand. Genomic Sci.">
        <title>Complete genome sequence of Parvibaculum lavamentivorans type strain (DS-1(T)).</title>
        <authorList>
            <person name="Schleheck D."/>
            <person name="Weiss M."/>
            <person name="Pitluck S."/>
            <person name="Bruce D."/>
            <person name="Land M.L."/>
            <person name="Han S."/>
            <person name="Saunders E."/>
            <person name="Tapia R."/>
            <person name="Detter C."/>
            <person name="Brettin T."/>
            <person name="Han J."/>
            <person name="Woyke T."/>
            <person name="Goodwin L."/>
            <person name="Pennacchio L."/>
            <person name="Nolan M."/>
            <person name="Cook A.M."/>
            <person name="Kjelleberg S."/>
            <person name="Thomas T."/>
        </authorList>
    </citation>
    <scope>NUCLEOTIDE SEQUENCE [LARGE SCALE GENOMIC DNA]</scope>
    <source>
        <strain evidence="3">DS-1 / DSM 13023 / NCIMB 13966</strain>
    </source>
</reference>
<dbReference type="PROSITE" id="PS51186">
    <property type="entry name" value="GNAT"/>
    <property type="match status" value="1"/>
</dbReference>
<proteinExistence type="predicted"/>
<sequence length="147" mass="16723">MSDDVSSWSRHGFEINTDKSRLDRESILKMLGATYWARDVSPENLWTSIVNSRAYGLYSPDGEQAGFGRMVTDYTRFAWMSDVYVLPVHRGDGRGKWIVETMVNDPALASVHRIMLSTTDAHSLYERLGFVTIGDDGDARQLMQLKR</sequence>
<dbReference type="HOGENOM" id="CLU_086503_2_1_5"/>
<dbReference type="KEGG" id="pla:Plav_0617"/>
<evidence type="ECO:0000259" key="1">
    <source>
        <dbReference type="PROSITE" id="PS51186"/>
    </source>
</evidence>
<feature type="domain" description="N-acetyltransferase" evidence="1">
    <location>
        <begin position="13"/>
        <end position="147"/>
    </location>
</feature>
<dbReference type="Pfam" id="PF13508">
    <property type="entry name" value="Acetyltransf_7"/>
    <property type="match status" value="1"/>
</dbReference>
<keyword evidence="2" id="KW-0808">Transferase</keyword>
<evidence type="ECO:0000313" key="3">
    <source>
        <dbReference type="Proteomes" id="UP000006377"/>
    </source>
</evidence>
<protein>
    <submittedName>
        <fullName evidence="2">GCN5-related N-acetyltransferase</fullName>
    </submittedName>
</protein>
<dbReference type="GO" id="GO:0016747">
    <property type="term" value="F:acyltransferase activity, transferring groups other than amino-acyl groups"/>
    <property type="evidence" value="ECO:0007669"/>
    <property type="project" value="InterPro"/>
</dbReference>
<evidence type="ECO:0000313" key="2">
    <source>
        <dbReference type="EMBL" id="ABS62240.1"/>
    </source>
</evidence>
<dbReference type="CDD" id="cd04301">
    <property type="entry name" value="NAT_SF"/>
    <property type="match status" value="1"/>
</dbReference>
<dbReference type="Gene3D" id="3.40.630.30">
    <property type="match status" value="1"/>
</dbReference>
<dbReference type="eggNOG" id="COG0456">
    <property type="taxonomic scope" value="Bacteria"/>
</dbReference>
<dbReference type="STRING" id="402881.Plav_0617"/>
<organism evidence="2 3">
    <name type="scientific">Parvibaculum lavamentivorans (strain DS-1 / DSM 13023 / NCIMB 13966)</name>
    <dbReference type="NCBI Taxonomy" id="402881"/>
    <lineage>
        <taxon>Bacteria</taxon>
        <taxon>Pseudomonadati</taxon>
        <taxon>Pseudomonadota</taxon>
        <taxon>Alphaproteobacteria</taxon>
        <taxon>Hyphomicrobiales</taxon>
        <taxon>Parvibaculaceae</taxon>
        <taxon>Parvibaculum</taxon>
    </lineage>
</organism>
<name>A7HQQ7_PARL1</name>
<dbReference type="AlphaFoldDB" id="A7HQQ7"/>
<dbReference type="InterPro" id="IPR000182">
    <property type="entry name" value="GNAT_dom"/>
</dbReference>
<keyword evidence="3" id="KW-1185">Reference proteome</keyword>
<dbReference type="RefSeq" id="WP_011995531.1">
    <property type="nucleotide sequence ID" value="NC_009719.1"/>
</dbReference>
<gene>
    <name evidence="2" type="ordered locus">Plav_0617</name>
</gene>
<dbReference type="PANTHER" id="PTHR43233:SF1">
    <property type="entry name" value="FAMILY N-ACETYLTRANSFERASE, PUTATIVE (AFU_ORTHOLOGUE AFUA_6G03350)-RELATED"/>
    <property type="match status" value="1"/>
</dbReference>
<dbReference type="SUPFAM" id="SSF55729">
    <property type="entry name" value="Acyl-CoA N-acyltransferases (Nat)"/>
    <property type="match status" value="1"/>
</dbReference>
<dbReference type="Proteomes" id="UP000006377">
    <property type="component" value="Chromosome"/>
</dbReference>
<accession>A7HQQ7</accession>